<evidence type="ECO:0000313" key="1">
    <source>
        <dbReference type="EMBL" id="KAI4318035.1"/>
    </source>
</evidence>
<comment type="caution">
    <text evidence="1">The sequence shown here is derived from an EMBL/GenBank/DDBJ whole genome shotgun (WGS) entry which is preliminary data.</text>
</comment>
<organism evidence="1 2">
    <name type="scientific">Bauhinia variegata</name>
    <name type="common">Purple orchid tree</name>
    <name type="synonym">Phanera variegata</name>
    <dbReference type="NCBI Taxonomy" id="167791"/>
    <lineage>
        <taxon>Eukaryota</taxon>
        <taxon>Viridiplantae</taxon>
        <taxon>Streptophyta</taxon>
        <taxon>Embryophyta</taxon>
        <taxon>Tracheophyta</taxon>
        <taxon>Spermatophyta</taxon>
        <taxon>Magnoliopsida</taxon>
        <taxon>eudicotyledons</taxon>
        <taxon>Gunneridae</taxon>
        <taxon>Pentapetalae</taxon>
        <taxon>rosids</taxon>
        <taxon>fabids</taxon>
        <taxon>Fabales</taxon>
        <taxon>Fabaceae</taxon>
        <taxon>Cercidoideae</taxon>
        <taxon>Cercideae</taxon>
        <taxon>Bauhiniinae</taxon>
        <taxon>Bauhinia</taxon>
    </lineage>
</organism>
<keyword evidence="2" id="KW-1185">Reference proteome</keyword>
<gene>
    <name evidence="1" type="ORF">L6164_025847</name>
</gene>
<evidence type="ECO:0000313" key="2">
    <source>
        <dbReference type="Proteomes" id="UP000828941"/>
    </source>
</evidence>
<accession>A0ACB9M5F5</accession>
<protein>
    <submittedName>
        <fullName evidence="1">Uncharacterized protein</fullName>
    </submittedName>
</protein>
<dbReference type="Proteomes" id="UP000828941">
    <property type="component" value="Chromosome 10"/>
</dbReference>
<reference evidence="1 2" key="1">
    <citation type="journal article" date="2022" name="DNA Res.">
        <title>Chromosomal-level genome assembly of the orchid tree Bauhinia variegata (Leguminosae; Cercidoideae) supports the allotetraploid origin hypothesis of Bauhinia.</title>
        <authorList>
            <person name="Zhong Y."/>
            <person name="Chen Y."/>
            <person name="Zheng D."/>
            <person name="Pang J."/>
            <person name="Liu Y."/>
            <person name="Luo S."/>
            <person name="Meng S."/>
            <person name="Qian L."/>
            <person name="Wei D."/>
            <person name="Dai S."/>
            <person name="Zhou R."/>
        </authorList>
    </citation>
    <scope>NUCLEOTIDE SEQUENCE [LARGE SCALE GENOMIC DNA]</scope>
    <source>
        <strain evidence="1">BV-YZ2020</strain>
    </source>
</reference>
<name>A0ACB9M5F5_BAUVA</name>
<sequence>MADPASSLGNPERDIEQALIALKTQLIKYSWQGKPKFFPFRLSPICKDKAETELWFEALKTLIPTGQRNSVLEVTFMMIAVTSMDVLLVQH</sequence>
<dbReference type="EMBL" id="CM039435">
    <property type="protein sequence ID" value="KAI4318035.1"/>
    <property type="molecule type" value="Genomic_DNA"/>
</dbReference>
<proteinExistence type="predicted"/>